<dbReference type="InterPro" id="IPR012349">
    <property type="entry name" value="Split_barrel_FMN-bd"/>
</dbReference>
<organism evidence="3 4">
    <name type="scientific">Streptomyces enissocaesilis</name>
    <dbReference type="NCBI Taxonomy" id="332589"/>
    <lineage>
        <taxon>Bacteria</taxon>
        <taxon>Bacillati</taxon>
        <taxon>Actinomycetota</taxon>
        <taxon>Actinomycetes</taxon>
        <taxon>Kitasatosporales</taxon>
        <taxon>Streptomycetaceae</taxon>
        <taxon>Streptomyces</taxon>
        <taxon>Streptomyces rochei group</taxon>
    </lineage>
</organism>
<comment type="catalytic activity">
    <reaction evidence="2">
        <text>oxidized coenzyme F420-(gamma-L-Glu)(n) + a quinol + H(+) = reduced coenzyme F420-(gamma-L-Glu)(n) + a quinone</text>
        <dbReference type="Rhea" id="RHEA:39663"/>
        <dbReference type="Rhea" id="RHEA-COMP:12939"/>
        <dbReference type="Rhea" id="RHEA-COMP:14378"/>
        <dbReference type="ChEBI" id="CHEBI:15378"/>
        <dbReference type="ChEBI" id="CHEBI:24646"/>
        <dbReference type="ChEBI" id="CHEBI:132124"/>
        <dbReference type="ChEBI" id="CHEBI:133980"/>
        <dbReference type="ChEBI" id="CHEBI:139511"/>
    </reaction>
</comment>
<evidence type="ECO:0000256" key="1">
    <source>
        <dbReference type="ARBA" id="ARBA00008710"/>
    </source>
</evidence>
<dbReference type="InterPro" id="IPR004378">
    <property type="entry name" value="F420H2_quin_Rdtase"/>
</dbReference>
<keyword evidence="4" id="KW-1185">Reference proteome</keyword>
<comment type="similarity">
    <text evidence="1">Belongs to the F420H(2)-dependent quinone reductase family.</text>
</comment>
<evidence type="ECO:0000256" key="2">
    <source>
        <dbReference type="ARBA" id="ARBA00049106"/>
    </source>
</evidence>
<protein>
    <submittedName>
        <fullName evidence="3">Nitroreductase/quinone reductase family protein</fullName>
    </submittedName>
</protein>
<dbReference type="NCBIfam" id="TIGR00026">
    <property type="entry name" value="hi_GC_TIGR00026"/>
    <property type="match status" value="1"/>
</dbReference>
<evidence type="ECO:0000313" key="3">
    <source>
        <dbReference type="EMBL" id="GAA2975094.1"/>
    </source>
</evidence>
<sequence>MSTAIKIAQRVMSGKTFRTFAPSMAPALDRLVFRLTRGKRMFLTSARPEVGIMLTTVGARSGGPRTTPLVCMPEGPDGPWIVVGSNFGKAHHPAWTANLIKTPRATIGWKGRSHTVEALLLQGAEREATWQAVTESWPPYAVYQQRSGRQLRLFRLRPLAPVRTEQP</sequence>
<comment type="caution">
    <text evidence="3">The sequence shown here is derived from an EMBL/GenBank/DDBJ whole genome shotgun (WGS) entry which is preliminary data.</text>
</comment>
<dbReference type="PANTHER" id="PTHR39428:SF1">
    <property type="entry name" value="F420H(2)-DEPENDENT QUINONE REDUCTASE RV1261C"/>
    <property type="match status" value="1"/>
</dbReference>
<dbReference type="Proteomes" id="UP001500403">
    <property type="component" value="Unassembled WGS sequence"/>
</dbReference>
<name>A0ABP6K9G9_9ACTN</name>
<dbReference type="PANTHER" id="PTHR39428">
    <property type="entry name" value="F420H(2)-DEPENDENT QUINONE REDUCTASE RV1261C"/>
    <property type="match status" value="1"/>
</dbReference>
<gene>
    <name evidence="3" type="ORF">GCM10010446_69110</name>
</gene>
<accession>A0ABP6K9G9</accession>
<dbReference type="Pfam" id="PF04075">
    <property type="entry name" value="F420H2_quin_red"/>
    <property type="match status" value="1"/>
</dbReference>
<dbReference type="RefSeq" id="WP_344501025.1">
    <property type="nucleotide sequence ID" value="NZ_BAAAUD010000116.1"/>
</dbReference>
<proteinExistence type="inferred from homology"/>
<dbReference type="EMBL" id="BAAAUD010000116">
    <property type="protein sequence ID" value="GAA2975094.1"/>
    <property type="molecule type" value="Genomic_DNA"/>
</dbReference>
<reference evidence="4" key="1">
    <citation type="journal article" date="2019" name="Int. J. Syst. Evol. Microbiol.">
        <title>The Global Catalogue of Microorganisms (GCM) 10K type strain sequencing project: providing services to taxonomists for standard genome sequencing and annotation.</title>
        <authorList>
            <consortium name="The Broad Institute Genomics Platform"/>
            <consortium name="The Broad Institute Genome Sequencing Center for Infectious Disease"/>
            <person name="Wu L."/>
            <person name="Ma J."/>
        </authorList>
    </citation>
    <scope>NUCLEOTIDE SEQUENCE [LARGE SCALE GENOMIC DNA]</scope>
    <source>
        <strain evidence="4">JCM 9088</strain>
    </source>
</reference>
<evidence type="ECO:0000313" key="4">
    <source>
        <dbReference type="Proteomes" id="UP001500403"/>
    </source>
</evidence>
<dbReference type="Gene3D" id="2.30.110.10">
    <property type="entry name" value="Electron Transport, Fmn-binding Protein, Chain A"/>
    <property type="match status" value="1"/>
</dbReference>